<proteinExistence type="predicted"/>
<comment type="caution">
    <text evidence="4">The sequence shown here is derived from an EMBL/GenBank/DDBJ whole genome shotgun (WGS) entry which is preliminary data.</text>
</comment>
<dbReference type="EMBL" id="JANBVO010000038">
    <property type="protein sequence ID" value="KAJ9136673.1"/>
    <property type="molecule type" value="Genomic_DNA"/>
</dbReference>
<dbReference type="Gene3D" id="3.60.21.10">
    <property type="match status" value="1"/>
</dbReference>
<dbReference type="CDD" id="cd07383">
    <property type="entry name" value="MPP_Dcr2"/>
    <property type="match status" value="1"/>
</dbReference>
<dbReference type="AlphaFoldDB" id="A0AA38R6G2"/>
<evidence type="ECO:0000256" key="1">
    <source>
        <dbReference type="SAM" id="MobiDB-lite"/>
    </source>
</evidence>
<dbReference type="GO" id="GO:0005737">
    <property type="term" value="C:cytoplasm"/>
    <property type="evidence" value="ECO:0007669"/>
    <property type="project" value="TreeGrafter"/>
</dbReference>
<keyword evidence="2" id="KW-0732">Signal</keyword>
<evidence type="ECO:0000259" key="3">
    <source>
        <dbReference type="Pfam" id="PF00149"/>
    </source>
</evidence>
<dbReference type="Proteomes" id="UP001174694">
    <property type="component" value="Unassembled WGS sequence"/>
</dbReference>
<dbReference type="InterPro" id="IPR004843">
    <property type="entry name" value="Calcineurin-like_PHP"/>
</dbReference>
<dbReference type="Pfam" id="PF00149">
    <property type="entry name" value="Metallophos"/>
    <property type="match status" value="1"/>
</dbReference>
<evidence type="ECO:0000313" key="4">
    <source>
        <dbReference type="EMBL" id="KAJ9136673.1"/>
    </source>
</evidence>
<feature type="compositionally biased region" description="Acidic residues" evidence="1">
    <location>
        <begin position="336"/>
        <end position="348"/>
    </location>
</feature>
<gene>
    <name evidence="4" type="ORF">NKR23_g9670</name>
</gene>
<feature type="region of interest" description="Disordered" evidence="1">
    <location>
        <begin position="181"/>
        <end position="201"/>
    </location>
</feature>
<dbReference type="GO" id="GO:0016788">
    <property type="term" value="F:hydrolase activity, acting on ester bonds"/>
    <property type="evidence" value="ECO:0007669"/>
    <property type="project" value="TreeGrafter"/>
</dbReference>
<evidence type="ECO:0000256" key="2">
    <source>
        <dbReference type="SAM" id="SignalP"/>
    </source>
</evidence>
<keyword evidence="5" id="KW-1185">Reference proteome</keyword>
<feature type="chain" id="PRO_5041346660" evidence="2">
    <location>
        <begin position="19"/>
        <end position="462"/>
    </location>
</feature>
<organism evidence="4 5">
    <name type="scientific">Pleurostoma richardsiae</name>
    <dbReference type="NCBI Taxonomy" id="41990"/>
    <lineage>
        <taxon>Eukaryota</taxon>
        <taxon>Fungi</taxon>
        <taxon>Dikarya</taxon>
        <taxon>Ascomycota</taxon>
        <taxon>Pezizomycotina</taxon>
        <taxon>Sordariomycetes</taxon>
        <taxon>Sordariomycetidae</taxon>
        <taxon>Calosphaeriales</taxon>
        <taxon>Pleurostomataceae</taxon>
        <taxon>Pleurostoma</taxon>
    </lineage>
</organism>
<feature type="compositionally biased region" description="Basic and acidic residues" evidence="1">
    <location>
        <begin position="349"/>
        <end position="362"/>
    </location>
</feature>
<feature type="domain" description="Calcineurin-like phosphoesterase" evidence="3">
    <location>
        <begin position="50"/>
        <end position="143"/>
    </location>
</feature>
<protein>
    <submittedName>
        <fullName evidence="4">Calcineurin-like phosphoesterase</fullName>
    </submittedName>
</protein>
<dbReference type="InterPro" id="IPR029052">
    <property type="entry name" value="Metallo-depent_PP-like"/>
</dbReference>
<dbReference type="PANTHER" id="PTHR32440:SF11">
    <property type="entry name" value="METALLOPHOSPHOESTERASE DOMAIN-CONTAINING PROTEIN"/>
    <property type="match status" value="1"/>
</dbReference>
<name>A0AA38R6G2_9PEZI</name>
<feature type="signal peptide" evidence="2">
    <location>
        <begin position="1"/>
        <end position="18"/>
    </location>
</feature>
<evidence type="ECO:0000313" key="5">
    <source>
        <dbReference type="Proteomes" id="UP001174694"/>
    </source>
</evidence>
<feature type="region of interest" description="Disordered" evidence="1">
    <location>
        <begin position="336"/>
        <end position="370"/>
    </location>
</feature>
<sequence>MSFGIFFLLITALSPGHTSPPLSPPPPPPRPPNNDDPFPRLRLSRDNTFTLTIFSDLHFGEDEHSFGPLQDELSAALMGSILDEEPATGLVVLNGDLITGENTFRQNSSAYVDEIVAPMAARRVPWASTYGNHDSSYNLSREAMLAVEAKYRPLSRTQRMEPRVPGITNYYLLLYPQDAGGGQGGGGSRSRGQEQEQEQQRPAAVLWFFDSRGGFEFLGIGPGGRPSPGGIPSWVAPETAAWFAAAGARLRAEHGPLPGVAFVHIPPRVFLAAQEGGLDASRLPGLDGDVPVAVQGGEDGAGEDRAFVDALRGEEGLHSVYVGHDHGAAWCAPWPEEEEEEEDEDEDEGERRGASGEHGEKEKKKKRHGGGRRGPFLCFSKHTGYGGYGKWNRGARVIRLAFVDENGDGDFNEEGEMRVQTWVRMEGGSVVTNVTLNETYGVDRYPTANGEDGELEEMALLR</sequence>
<dbReference type="SUPFAM" id="SSF56300">
    <property type="entry name" value="Metallo-dependent phosphatases"/>
    <property type="match status" value="1"/>
</dbReference>
<dbReference type="PANTHER" id="PTHR32440">
    <property type="entry name" value="PHOSPHATASE DCR2-RELATED-RELATED"/>
    <property type="match status" value="1"/>
</dbReference>
<feature type="region of interest" description="Disordered" evidence="1">
    <location>
        <begin position="17"/>
        <end position="41"/>
    </location>
</feature>
<reference evidence="4" key="1">
    <citation type="submission" date="2022-07" db="EMBL/GenBank/DDBJ databases">
        <title>Fungi with potential for degradation of polypropylene.</title>
        <authorList>
            <person name="Gostincar C."/>
        </authorList>
    </citation>
    <scope>NUCLEOTIDE SEQUENCE</scope>
    <source>
        <strain evidence="4">EXF-13308</strain>
    </source>
</reference>
<accession>A0AA38R6G2</accession>
<feature type="compositionally biased region" description="Pro residues" evidence="1">
    <location>
        <begin position="21"/>
        <end position="34"/>
    </location>
</feature>